<dbReference type="Proteomes" id="UP000250369">
    <property type="component" value="Unassembled WGS sequence"/>
</dbReference>
<dbReference type="Gene3D" id="1.25.40.10">
    <property type="entry name" value="Tetratricopeptide repeat domain"/>
    <property type="match status" value="1"/>
</dbReference>
<dbReference type="Pfam" id="PF00196">
    <property type="entry name" value="GerE"/>
    <property type="match status" value="1"/>
</dbReference>
<keyword evidence="3" id="KW-0804">Transcription</keyword>
<evidence type="ECO:0000256" key="3">
    <source>
        <dbReference type="ARBA" id="ARBA00023163"/>
    </source>
</evidence>
<keyword evidence="2" id="KW-0238">DNA-binding</keyword>
<dbReference type="GO" id="GO:0006355">
    <property type="term" value="P:regulation of DNA-templated transcription"/>
    <property type="evidence" value="ECO:0007669"/>
    <property type="project" value="InterPro"/>
</dbReference>
<organism evidence="5 6">
    <name type="scientific">Paenibacillus contaminans</name>
    <dbReference type="NCBI Taxonomy" id="450362"/>
    <lineage>
        <taxon>Bacteria</taxon>
        <taxon>Bacillati</taxon>
        <taxon>Bacillota</taxon>
        <taxon>Bacilli</taxon>
        <taxon>Bacillales</taxon>
        <taxon>Paenibacillaceae</taxon>
        <taxon>Paenibacillus</taxon>
    </lineage>
</organism>
<protein>
    <recommendedName>
        <fullName evidence="4">HTH luxR-type domain-containing protein</fullName>
    </recommendedName>
</protein>
<reference evidence="5 6" key="1">
    <citation type="journal article" date="2009" name="Int. J. Syst. Evol. Microbiol.">
        <title>Paenibacillus contaminans sp. nov., isolated from a contaminated laboratory plate.</title>
        <authorList>
            <person name="Chou J.H."/>
            <person name="Lee J.H."/>
            <person name="Lin M.C."/>
            <person name="Chang P.S."/>
            <person name="Arun A.B."/>
            <person name="Young C.C."/>
            <person name="Chen W.M."/>
        </authorList>
    </citation>
    <scope>NUCLEOTIDE SEQUENCE [LARGE SCALE GENOMIC DNA]</scope>
    <source>
        <strain evidence="5 6">CKOBP-6</strain>
    </source>
</reference>
<dbReference type="InterPro" id="IPR041617">
    <property type="entry name" value="TPR_MalT"/>
</dbReference>
<dbReference type="EMBL" id="QMFB01000002">
    <property type="protein sequence ID" value="RAV22353.1"/>
    <property type="molecule type" value="Genomic_DNA"/>
</dbReference>
<dbReference type="AlphaFoldDB" id="A0A329MUJ1"/>
<dbReference type="SUPFAM" id="SSF48452">
    <property type="entry name" value="TPR-like"/>
    <property type="match status" value="1"/>
</dbReference>
<dbReference type="RefSeq" id="WP_113029759.1">
    <property type="nucleotide sequence ID" value="NZ_QMFB01000002.1"/>
</dbReference>
<name>A0A329MUJ1_9BACL</name>
<dbReference type="GO" id="GO:0003677">
    <property type="term" value="F:DNA binding"/>
    <property type="evidence" value="ECO:0007669"/>
    <property type="project" value="UniProtKB-KW"/>
</dbReference>
<dbReference type="SMART" id="SM00421">
    <property type="entry name" value="HTH_LUXR"/>
    <property type="match status" value="1"/>
</dbReference>
<dbReference type="Pfam" id="PF25873">
    <property type="entry name" value="WHD_MalT"/>
    <property type="match status" value="1"/>
</dbReference>
<dbReference type="CDD" id="cd06170">
    <property type="entry name" value="LuxR_C_like"/>
    <property type="match status" value="1"/>
</dbReference>
<keyword evidence="1" id="KW-0805">Transcription regulation</keyword>
<evidence type="ECO:0000256" key="2">
    <source>
        <dbReference type="ARBA" id="ARBA00023125"/>
    </source>
</evidence>
<dbReference type="Gene3D" id="3.40.50.300">
    <property type="entry name" value="P-loop containing nucleotide triphosphate hydrolases"/>
    <property type="match status" value="1"/>
</dbReference>
<dbReference type="InterPro" id="IPR036388">
    <property type="entry name" value="WH-like_DNA-bd_sf"/>
</dbReference>
<dbReference type="InterPro" id="IPR011990">
    <property type="entry name" value="TPR-like_helical_dom_sf"/>
</dbReference>
<dbReference type="InterPro" id="IPR059106">
    <property type="entry name" value="WHD_MalT"/>
</dbReference>
<dbReference type="PROSITE" id="PS00622">
    <property type="entry name" value="HTH_LUXR_1"/>
    <property type="match status" value="1"/>
</dbReference>
<comment type="caution">
    <text evidence="5">The sequence shown here is derived from an EMBL/GenBank/DDBJ whole genome shotgun (WGS) entry which is preliminary data.</text>
</comment>
<dbReference type="OrthoDB" id="1137593at2"/>
<dbReference type="PANTHER" id="PTHR44688:SF16">
    <property type="entry name" value="DNA-BINDING TRANSCRIPTIONAL ACTIVATOR DEVR_DOSR"/>
    <property type="match status" value="1"/>
</dbReference>
<keyword evidence="6" id="KW-1185">Reference proteome</keyword>
<dbReference type="SUPFAM" id="SSF52540">
    <property type="entry name" value="P-loop containing nucleoside triphosphate hydrolases"/>
    <property type="match status" value="1"/>
</dbReference>
<dbReference type="InterPro" id="IPR000792">
    <property type="entry name" value="Tscrpt_reg_LuxR_C"/>
</dbReference>
<dbReference type="Gene3D" id="1.10.10.10">
    <property type="entry name" value="Winged helix-like DNA-binding domain superfamily/Winged helix DNA-binding domain"/>
    <property type="match status" value="1"/>
</dbReference>
<dbReference type="PANTHER" id="PTHR44688">
    <property type="entry name" value="DNA-BINDING TRANSCRIPTIONAL ACTIVATOR DEVR_DOSR"/>
    <property type="match status" value="1"/>
</dbReference>
<dbReference type="PROSITE" id="PS50043">
    <property type="entry name" value="HTH_LUXR_2"/>
    <property type="match status" value="1"/>
</dbReference>
<dbReference type="Pfam" id="PF17874">
    <property type="entry name" value="TPR_MalT"/>
    <property type="match status" value="1"/>
</dbReference>
<evidence type="ECO:0000259" key="4">
    <source>
        <dbReference type="PROSITE" id="PS50043"/>
    </source>
</evidence>
<evidence type="ECO:0000256" key="1">
    <source>
        <dbReference type="ARBA" id="ARBA00023015"/>
    </source>
</evidence>
<dbReference type="SUPFAM" id="SSF46894">
    <property type="entry name" value="C-terminal effector domain of the bipartite response regulators"/>
    <property type="match status" value="1"/>
</dbReference>
<dbReference type="InterPro" id="IPR016032">
    <property type="entry name" value="Sig_transdc_resp-reg_C-effctor"/>
</dbReference>
<sequence length="873" mass="97586">MKAEQLISTKLYTPNNPPNFIARPRLLAKMSRTLQCRLTTVTAPPGYGKTTLVGDWIRRLSCPSGWISLDKGENDLQRFWSYVIAACRGGGLGVGQKALSLLQSPAALSVEQLIAIFVNDLAAVQEPMVLVLDDYHLVEADEIHRSLRYFLESLPVSIHVCIISRRTPPIPVAMLRAKGQLNEIGIGELKFSPDEIGSFWTGYMGESPSGEELGLIASSTEGWIASIQLAALARQNGHGWALNQFNGNHRYLVDYLMEEVIEQLPEAVRYFLIRTSVLGRMNADLCAAVTETDAAAELLGHIEQANLFVIPLDGERYWFRYHHLFGDFLRSRLKQEAADEIIRLHAKASDWFDRNGCLEEAIDHALLAGDFERAGDLLPECAVKLLKRREFATLYRWLRQLPSAVAEKPLPLLIHAWADLLTGKFERTKLNLAKLAKAQERLRDSGDKRLIAKVREDAIIFANMSTLMEGNFEGTYELLQRLNEREAHYILDESEIMFGFIEMNEGVVPLIGGLYGFCGRLGHTEAYHRLYGEFLAKNGMQDSSYSAYHLAAVCELHYEMNDLERAAACATAAMETAEKRGCLGAYVPATVTMARLKMAEADIESAIRIVRDAMGKLLGMGKDASHWYGLLDAFLVRCLAAKGDAEGVDRWLSRRPLNEHTQIPVHEQFETLSRIRMLLWRGRFAEALGTAERLLRSSTAAGRTLGIVESKLLLAICRYRERASIERDGLKELHEALTLGETEQYLRTFADEGALLLPMLRSYAELRRKGEMPGNEEGVSLDYVSKVLSAAGEPSRDTDEPSRGMRAGVHTLTERETEVLRQLSLGLSNKEIAAKLVLTEGTVKLHLHRIYAKLQAKGRVQALRAAKQAGIIR</sequence>
<dbReference type="InterPro" id="IPR027417">
    <property type="entry name" value="P-loop_NTPase"/>
</dbReference>
<evidence type="ECO:0000313" key="5">
    <source>
        <dbReference type="EMBL" id="RAV22353.1"/>
    </source>
</evidence>
<dbReference type="PRINTS" id="PR00038">
    <property type="entry name" value="HTHLUXR"/>
</dbReference>
<gene>
    <name evidence="5" type="ORF">DQG23_05250</name>
</gene>
<feature type="domain" description="HTH luxR-type" evidence="4">
    <location>
        <begin position="805"/>
        <end position="870"/>
    </location>
</feature>
<accession>A0A329MUJ1</accession>
<proteinExistence type="predicted"/>
<evidence type="ECO:0000313" key="6">
    <source>
        <dbReference type="Proteomes" id="UP000250369"/>
    </source>
</evidence>